<organism evidence="3 4">
    <name type="scientific">Aliiroseovarius pelagivivens</name>
    <dbReference type="NCBI Taxonomy" id="1639690"/>
    <lineage>
        <taxon>Bacteria</taxon>
        <taxon>Pseudomonadati</taxon>
        <taxon>Pseudomonadota</taxon>
        <taxon>Alphaproteobacteria</taxon>
        <taxon>Rhodobacterales</taxon>
        <taxon>Paracoccaceae</taxon>
        <taxon>Aliiroseovarius</taxon>
    </lineage>
</organism>
<dbReference type="OrthoDB" id="9788221at2"/>
<dbReference type="Pfam" id="PF02567">
    <property type="entry name" value="PhzC-PhzF"/>
    <property type="match status" value="1"/>
</dbReference>
<proteinExistence type="inferred from homology"/>
<gene>
    <name evidence="3" type="primary">phzF</name>
    <name evidence="3" type="ORF">ALP8811_01713</name>
</gene>
<evidence type="ECO:0000256" key="1">
    <source>
        <dbReference type="ARBA" id="ARBA00008270"/>
    </source>
</evidence>
<dbReference type="SUPFAM" id="SSF54506">
    <property type="entry name" value="Diaminopimelate epimerase-like"/>
    <property type="match status" value="1"/>
</dbReference>
<evidence type="ECO:0000256" key="2">
    <source>
        <dbReference type="PIRSR" id="PIRSR016184-1"/>
    </source>
</evidence>
<feature type="active site" evidence="2">
    <location>
        <position position="45"/>
    </location>
</feature>
<dbReference type="AlphaFoldDB" id="A0A2R8ALB6"/>
<dbReference type="EC" id="5.3.3.17" evidence="3"/>
<dbReference type="GO" id="GO:0102943">
    <property type="term" value="F:trans-2,3-dihydro-3-hydroxy-anthranilate isomerase activity"/>
    <property type="evidence" value="ECO:0007669"/>
    <property type="project" value="UniProtKB-EC"/>
</dbReference>
<protein>
    <submittedName>
        <fullName evidence="3">Trans-2,3-dihydro-3-hydroxyanthranilate isomerase</fullName>
        <ecNumber evidence="3">5.3.3.17</ecNumber>
    </submittedName>
</protein>
<accession>A0A2R8ALB6</accession>
<evidence type="ECO:0000313" key="3">
    <source>
        <dbReference type="EMBL" id="SPF76699.1"/>
    </source>
</evidence>
<dbReference type="RefSeq" id="WP_108856677.1">
    <property type="nucleotide sequence ID" value="NZ_OMOI01000001.1"/>
</dbReference>
<dbReference type="PANTHER" id="PTHR13774:SF32">
    <property type="entry name" value="ANTISENSE-ENHANCING SEQUENCE 1"/>
    <property type="match status" value="1"/>
</dbReference>
<reference evidence="3 4" key="1">
    <citation type="submission" date="2018-03" db="EMBL/GenBank/DDBJ databases">
        <authorList>
            <person name="Keele B.F."/>
        </authorList>
    </citation>
    <scope>NUCLEOTIDE SEQUENCE [LARGE SCALE GENOMIC DNA]</scope>
    <source>
        <strain evidence="3 4">CECT 8811</strain>
    </source>
</reference>
<dbReference type="EMBL" id="OMOI01000001">
    <property type="protein sequence ID" value="SPF76699.1"/>
    <property type="molecule type" value="Genomic_DNA"/>
</dbReference>
<dbReference type="PANTHER" id="PTHR13774">
    <property type="entry name" value="PHENAZINE BIOSYNTHESIS PROTEIN"/>
    <property type="match status" value="1"/>
</dbReference>
<dbReference type="PIRSF" id="PIRSF016184">
    <property type="entry name" value="PhzC_PhzF"/>
    <property type="match status" value="1"/>
</dbReference>
<dbReference type="GO" id="GO:0005737">
    <property type="term" value="C:cytoplasm"/>
    <property type="evidence" value="ECO:0007669"/>
    <property type="project" value="TreeGrafter"/>
</dbReference>
<dbReference type="Gene3D" id="3.10.310.10">
    <property type="entry name" value="Diaminopimelate Epimerase, Chain A, domain 1"/>
    <property type="match status" value="2"/>
</dbReference>
<dbReference type="InterPro" id="IPR003719">
    <property type="entry name" value="Phenazine_PhzF-like"/>
</dbReference>
<evidence type="ECO:0000313" key="4">
    <source>
        <dbReference type="Proteomes" id="UP000244911"/>
    </source>
</evidence>
<dbReference type="NCBIfam" id="TIGR00654">
    <property type="entry name" value="PhzF_family"/>
    <property type="match status" value="1"/>
</dbReference>
<sequence length="278" mass="29838">MRDYAVYDVFTDTPFGGNQLAVIPEAEGLTDAQMQVIAREFNFSETTFVLPPEDPAHTARIRIFTPNRELPFAGHPTIGTTVMLAEMGYGPDMVLELGVGPLPAHAAAGQARFVTEVPLERKGKPGIDLVARAIGCTPDLIVTQPEIASLGGDFVYAQLDSRETLSKLSPNIDAMREGTKLFPGNHDFAVYAWVEDTDGTIHARMFAPLDGIPEDPATGSAAAPLAALLCADREEDQSLTVHQGYDMGRPSQIHLQAEPGRVTVAGSAVRIMSGKLIL</sequence>
<name>A0A2R8ALB6_9RHOB</name>
<keyword evidence="4" id="KW-1185">Reference proteome</keyword>
<dbReference type="Proteomes" id="UP000244911">
    <property type="component" value="Unassembled WGS sequence"/>
</dbReference>
<keyword evidence="3" id="KW-0413">Isomerase</keyword>
<comment type="similarity">
    <text evidence="1">Belongs to the PhzF family.</text>
</comment>